<reference evidence="1" key="1">
    <citation type="submission" date="2023-04" db="EMBL/GenBank/DDBJ databases">
        <title>The human skin virome in hidradenitis suppurativa patients.</title>
        <authorList>
            <person name="Jansen D."/>
        </authorList>
    </citation>
    <scope>NUCLEOTIDE SEQUENCE</scope>
    <source>
        <strain evidence="1">VC1_JansenPhageC</strain>
    </source>
</reference>
<organism evidence="1">
    <name type="scientific">Corynebacterium phage HS03</name>
    <dbReference type="NCBI Taxonomy" id="3056390"/>
    <lineage>
        <taxon>Viruses</taxon>
    </lineage>
</organism>
<evidence type="ECO:0000313" key="1">
    <source>
        <dbReference type="EMBL" id="WLJ25611.1"/>
    </source>
</evidence>
<name>A0AA50ACA6_9VIRU</name>
<dbReference type="EMBL" id="OQ890313">
    <property type="protein sequence ID" value="WLJ25611.1"/>
    <property type="molecule type" value="Genomic_DNA"/>
</dbReference>
<sequence length="194" mass="21175">MNCENCGRELKVKGTGRPRRTCSTRCRVALCRRRKALPLGVFHEQVRWVRADGKRPVTPSGAPASSTNPSTWCSFDEVQRGAGDGFGVMLGGGLGCYDLDNALEDGVVKPWAREVIKAIAEPIIYVEGSVSGRGLHVFVELAEQRGTRRSVGDGSVEKYSYGRFIRCGEPASLKEVMSNARSTTQEERPATTPQ</sequence>
<accession>A0AA50ACA6</accession>
<protein>
    <submittedName>
        <fullName evidence="1">Primase</fullName>
    </submittedName>
</protein>
<proteinExistence type="predicted"/>